<dbReference type="PANTHER" id="PTHR43434">
    <property type="entry name" value="PHOSPHOGLYCOLATE PHOSPHATASE"/>
    <property type="match status" value="1"/>
</dbReference>
<dbReference type="Gene3D" id="3.40.50.1000">
    <property type="entry name" value="HAD superfamily/HAD-like"/>
    <property type="match status" value="1"/>
</dbReference>
<name>A0A561UGE8_9ACTN</name>
<sequence>MAALTVGFDLDMTLLDTRFGIRATHLALSAETGTYIDADLVITRLGPPLAQELANWFPADRVDAVVDRYRELYPEYAVEPTVPLPGALAAVDAVRAAGGRVVVITGKYEPNARLHLAHAGIEYDAVVGDLWAQAKGAALRELGASVYVGDHLGDVRGARAAGAVAVGVTTGPYGAAELTEAGADVVLPDLTGFPQWLAGHLAAAV</sequence>
<proteinExistence type="predicted"/>
<dbReference type="InterPro" id="IPR036412">
    <property type="entry name" value="HAD-like_sf"/>
</dbReference>
<dbReference type="EMBL" id="VIWT01000001">
    <property type="protein sequence ID" value="TWF98428.1"/>
    <property type="molecule type" value="Genomic_DNA"/>
</dbReference>
<dbReference type="Gene3D" id="1.10.150.240">
    <property type="entry name" value="Putative phosphatase, domain 2"/>
    <property type="match status" value="1"/>
</dbReference>
<dbReference type="SFLD" id="SFLDS00003">
    <property type="entry name" value="Haloacid_Dehalogenase"/>
    <property type="match status" value="1"/>
</dbReference>
<organism evidence="1 2">
    <name type="scientific">Kitasatospora viridis</name>
    <dbReference type="NCBI Taxonomy" id="281105"/>
    <lineage>
        <taxon>Bacteria</taxon>
        <taxon>Bacillati</taxon>
        <taxon>Actinomycetota</taxon>
        <taxon>Actinomycetes</taxon>
        <taxon>Kitasatosporales</taxon>
        <taxon>Streptomycetaceae</taxon>
        <taxon>Kitasatospora</taxon>
    </lineage>
</organism>
<dbReference type="Pfam" id="PF12710">
    <property type="entry name" value="HAD"/>
    <property type="match status" value="1"/>
</dbReference>
<dbReference type="GO" id="GO:0005829">
    <property type="term" value="C:cytosol"/>
    <property type="evidence" value="ECO:0007669"/>
    <property type="project" value="TreeGrafter"/>
</dbReference>
<accession>A0A561UGE8</accession>
<reference evidence="1 2" key="1">
    <citation type="submission" date="2019-06" db="EMBL/GenBank/DDBJ databases">
        <title>Sequencing the genomes of 1000 actinobacteria strains.</title>
        <authorList>
            <person name="Klenk H.-P."/>
        </authorList>
    </citation>
    <scope>NUCLEOTIDE SEQUENCE [LARGE SCALE GENOMIC DNA]</scope>
    <source>
        <strain evidence="1 2">DSM 44826</strain>
    </source>
</reference>
<dbReference type="PANTHER" id="PTHR43434:SF1">
    <property type="entry name" value="PHOSPHOGLYCOLATE PHOSPHATASE"/>
    <property type="match status" value="1"/>
</dbReference>
<dbReference type="InterPro" id="IPR050155">
    <property type="entry name" value="HAD-like_hydrolase_sf"/>
</dbReference>
<dbReference type="Proteomes" id="UP000317940">
    <property type="component" value="Unassembled WGS sequence"/>
</dbReference>
<gene>
    <name evidence="1" type="ORF">FHX73_112236</name>
</gene>
<dbReference type="InterPro" id="IPR023214">
    <property type="entry name" value="HAD_sf"/>
</dbReference>
<protein>
    <submittedName>
        <fullName evidence="1">Phosphoglycolate phosphatase</fullName>
    </submittedName>
</protein>
<keyword evidence="2" id="KW-1185">Reference proteome</keyword>
<dbReference type="AlphaFoldDB" id="A0A561UGE8"/>
<dbReference type="GO" id="GO:0008967">
    <property type="term" value="F:phosphoglycolate phosphatase activity"/>
    <property type="evidence" value="ECO:0007669"/>
    <property type="project" value="TreeGrafter"/>
</dbReference>
<comment type="caution">
    <text evidence="1">The sequence shown here is derived from an EMBL/GenBank/DDBJ whole genome shotgun (WGS) entry which is preliminary data.</text>
</comment>
<dbReference type="InterPro" id="IPR023198">
    <property type="entry name" value="PGP-like_dom2"/>
</dbReference>
<dbReference type="SUPFAM" id="SSF56784">
    <property type="entry name" value="HAD-like"/>
    <property type="match status" value="1"/>
</dbReference>
<dbReference type="OrthoDB" id="9793014at2"/>
<dbReference type="RefSeq" id="WP_145904866.1">
    <property type="nucleotide sequence ID" value="NZ_BAAAMZ010000024.1"/>
</dbReference>
<dbReference type="GO" id="GO:0006281">
    <property type="term" value="P:DNA repair"/>
    <property type="evidence" value="ECO:0007669"/>
    <property type="project" value="TreeGrafter"/>
</dbReference>
<evidence type="ECO:0000313" key="2">
    <source>
        <dbReference type="Proteomes" id="UP000317940"/>
    </source>
</evidence>
<evidence type="ECO:0000313" key="1">
    <source>
        <dbReference type="EMBL" id="TWF98428.1"/>
    </source>
</evidence>
<dbReference type="SFLD" id="SFLDG01129">
    <property type="entry name" value="C1.5:_HAD__Beta-PGM__Phosphata"/>
    <property type="match status" value="1"/>
</dbReference>